<dbReference type="PANTHER" id="PTHR33542">
    <property type="entry name" value="SIROHYDROCHLORIN FERROCHELATASE, CHLOROPLASTIC"/>
    <property type="match status" value="1"/>
</dbReference>
<gene>
    <name evidence="3" type="ORF">ACTOB_007828</name>
</gene>
<evidence type="ECO:0000313" key="4">
    <source>
        <dbReference type="Proteomes" id="UP001240150"/>
    </source>
</evidence>
<dbReference type="SUPFAM" id="SSF53800">
    <property type="entry name" value="Chelatase"/>
    <property type="match status" value="1"/>
</dbReference>
<evidence type="ECO:0000313" key="3">
    <source>
        <dbReference type="EMBL" id="WIM95701.1"/>
    </source>
</evidence>
<dbReference type="RefSeq" id="WP_284917013.1">
    <property type="nucleotide sequence ID" value="NZ_CP126980.1"/>
</dbReference>
<reference evidence="3 4" key="1">
    <citation type="submission" date="2023-06" db="EMBL/GenBank/DDBJ databases">
        <authorList>
            <person name="Yushchuk O."/>
            <person name="Binda E."/>
            <person name="Ruckert-Reed C."/>
            <person name="Fedorenko V."/>
            <person name="Kalinowski J."/>
            <person name="Marinelli F."/>
        </authorList>
    </citation>
    <scope>NUCLEOTIDE SEQUENCE [LARGE SCALE GENOMIC DNA]</scope>
    <source>
        <strain evidence="3 4">NRRL 3884</strain>
    </source>
</reference>
<dbReference type="PANTHER" id="PTHR33542:SF5">
    <property type="entry name" value="FERROCHELATASE CHE1"/>
    <property type="match status" value="1"/>
</dbReference>
<dbReference type="Proteomes" id="UP001240150">
    <property type="component" value="Chromosome"/>
</dbReference>
<sequence>MRSARLSAPPRPAVVLVAHGSRDPRAAASTEALARAVRRARPGGVVRAAYLDHAGPRPLDVLGSLGGGRAVLVPLLLTEAYHGRVDLPAVVASAADLPVEVTMAGVLGPRRVAVPAAGVSLALPSAGIPGALPPAGVRGARMPRLLLEALTRRLPVDDYDAVVLAAAGTRDAVARETVGHAAEALGQRLRVPSAVSYASGVGPRAGEAVRALRAAGARRVVVAGYFLAPGLLYDQAAESARDAGAAGVAEPLGDAPELVGLIAERVAAAEGRRLAAA</sequence>
<dbReference type="EMBL" id="CP126980">
    <property type="protein sequence ID" value="WIM95701.1"/>
    <property type="molecule type" value="Genomic_DNA"/>
</dbReference>
<dbReference type="Gene3D" id="3.40.50.1400">
    <property type="match status" value="2"/>
</dbReference>
<accession>A0ABY8WF09</accession>
<dbReference type="InterPro" id="IPR002762">
    <property type="entry name" value="CbiX-like"/>
</dbReference>
<protein>
    <submittedName>
        <fullName evidence="3">CbiX/SirB N-terminal domain-containing protein</fullName>
    </submittedName>
</protein>
<name>A0ABY8WF09_9ACTN</name>
<keyword evidence="2" id="KW-0456">Lyase</keyword>
<organism evidence="3 4">
    <name type="scientific">Actinoplanes oblitus</name>
    <dbReference type="NCBI Taxonomy" id="3040509"/>
    <lineage>
        <taxon>Bacteria</taxon>
        <taxon>Bacillati</taxon>
        <taxon>Actinomycetota</taxon>
        <taxon>Actinomycetes</taxon>
        <taxon>Micromonosporales</taxon>
        <taxon>Micromonosporaceae</taxon>
        <taxon>Actinoplanes</taxon>
    </lineage>
</organism>
<proteinExistence type="predicted"/>
<evidence type="ECO:0000256" key="2">
    <source>
        <dbReference type="ARBA" id="ARBA00023239"/>
    </source>
</evidence>
<dbReference type="Pfam" id="PF01903">
    <property type="entry name" value="CbiX"/>
    <property type="match status" value="2"/>
</dbReference>
<keyword evidence="1" id="KW-0479">Metal-binding</keyword>
<evidence type="ECO:0000256" key="1">
    <source>
        <dbReference type="ARBA" id="ARBA00022723"/>
    </source>
</evidence>
<dbReference type="InterPro" id="IPR050963">
    <property type="entry name" value="Sirohydro_Cobaltochel/CbiX"/>
</dbReference>
<keyword evidence="4" id="KW-1185">Reference proteome</keyword>
<dbReference type="CDD" id="cd03416">
    <property type="entry name" value="CbiX_SirB_N"/>
    <property type="match status" value="1"/>
</dbReference>